<organism evidence="1">
    <name type="scientific">Calcidiscus leptoporus</name>
    <dbReference type="NCBI Taxonomy" id="127549"/>
    <lineage>
        <taxon>Eukaryota</taxon>
        <taxon>Haptista</taxon>
        <taxon>Haptophyta</taxon>
        <taxon>Prymnesiophyceae</taxon>
        <taxon>Coccolithales</taxon>
        <taxon>Calcidiscaceae</taxon>
        <taxon>Calcidiscus</taxon>
    </lineage>
</organism>
<gene>
    <name evidence="1" type="ORF">CLEP1334_LOCUS11395</name>
</gene>
<name>A0A7S0IYW2_9EUKA</name>
<dbReference type="AlphaFoldDB" id="A0A7S0IYW2"/>
<reference evidence="1" key="1">
    <citation type="submission" date="2021-01" db="EMBL/GenBank/DDBJ databases">
        <authorList>
            <person name="Corre E."/>
            <person name="Pelletier E."/>
            <person name="Niang G."/>
            <person name="Scheremetjew M."/>
            <person name="Finn R."/>
            <person name="Kale V."/>
            <person name="Holt S."/>
            <person name="Cochrane G."/>
            <person name="Meng A."/>
            <person name="Brown T."/>
            <person name="Cohen L."/>
        </authorList>
    </citation>
    <scope>NUCLEOTIDE SEQUENCE</scope>
    <source>
        <strain evidence="1">RCC1130</strain>
    </source>
</reference>
<sequence>MPHIPAFSRLLSFFLPEGKLVPVLEQPPLTVSYRVANPVDAARHVGADWIIAVGVAVDSAPAKLYIEVTIVNPATLLQPDLTRKPPLPGAPLSTMVVSVGGLPLMAGVHAFPPVVIEAAADPRAKRIGSGFVEHVDITTAHLSMRVLSARAKKFAEPEMQVKALHLDVEFFKFDKAAARGVLPELWGLAPLSAATAKLLSPQQRSALL</sequence>
<evidence type="ECO:0000313" key="1">
    <source>
        <dbReference type="EMBL" id="CAD8536115.1"/>
    </source>
</evidence>
<protein>
    <submittedName>
        <fullName evidence="1">Uncharacterized protein</fullName>
    </submittedName>
</protein>
<dbReference type="EMBL" id="HBER01022799">
    <property type="protein sequence ID" value="CAD8536115.1"/>
    <property type="molecule type" value="Transcribed_RNA"/>
</dbReference>
<accession>A0A7S0IYW2</accession>
<proteinExistence type="predicted"/>